<feature type="transmembrane region" description="Helical" evidence="1">
    <location>
        <begin position="126"/>
        <end position="154"/>
    </location>
</feature>
<gene>
    <name evidence="2" type="ORF">CD32_12945</name>
</gene>
<feature type="transmembrane region" description="Helical" evidence="1">
    <location>
        <begin position="160"/>
        <end position="178"/>
    </location>
</feature>
<dbReference type="AlphaFoldDB" id="A0A0A3INT0"/>
<protein>
    <submittedName>
        <fullName evidence="2">Uncharacterized protein</fullName>
    </submittedName>
</protein>
<dbReference type="Proteomes" id="UP000030437">
    <property type="component" value="Unassembled WGS sequence"/>
</dbReference>
<feature type="transmembrane region" description="Helical" evidence="1">
    <location>
        <begin position="86"/>
        <end position="105"/>
    </location>
</feature>
<organism evidence="2 3">
    <name type="scientific">Lysinibacillus odysseyi 34hs-1 = NBRC 100172</name>
    <dbReference type="NCBI Taxonomy" id="1220589"/>
    <lineage>
        <taxon>Bacteria</taxon>
        <taxon>Bacillati</taxon>
        <taxon>Bacillota</taxon>
        <taxon>Bacilli</taxon>
        <taxon>Bacillales</taxon>
        <taxon>Bacillaceae</taxon>
        <taxon>Lysinibacillus</taxon>
    </lineage>
</organism>
<keyword evidence="3" id="KW-1185">Reference proteome</keyword>
<comment type="caution">
    <text evidence="2">The sequence shown here is derived from an EMBL/GenBank/DDBJ whole genome shotgun (WGS) entry which is preliminary data.</text>
</comment>
<evidence type="ECO:0000313" key="3">
    <source>
        <dbReference type="Proteomes" id="UP000030437"/>
    </source>
</evidence>
<dbReference type="RefSeq" id="WP_036155223.1">
    <property type="nucleotide sequence ID" value="NZ_AVCX01000005.1"/>
</dbReference>
<proteinExistence type="predicted"/>
<keyword evidence="1" id="KW-1133">Transmembrane helix</keyword>
<feature type="transmembrane region" description="Helical" evidence="1">
    <location>
        <begin position="56"/>
        <end position="74"/>
    </location>
</feature>
<feature type="transmembrane region" description="Helical" evidence="1">
    <location>
        <begin position="185"/>
        <end position="203"/>
    </location>
</feature>
<accession>A0A0A3INT0</accession>
<dbReference type="STRING" id="1220589.CD32_12945"/>
<keyword evidence="1" id="KW-0812">Transmembrane</keyword>
<dbReference type="EMBL" id="JPVP01000056">
    <property type="protein sequence ID" value="KGR84483.1"/>
    <property type="molecule type" value="Genomic_DNA"/>
</dbReference>
<name>A0A0A3INT0_9BACI</name>
<reference evidence="2 3" key="1">
    <citation type="submission" date="2014-02" db="EMBL/GenBank/DDBJ databases">
        <title>Draft genome sequence of Lysinibacillus odysseyi NBRC 100172.</title>
        <authorList>
            <person name="Zhang F."/>
            <person name="Wang G."/>
            <person name="Zhang L."/>
        </authorList>
    </citation>
    <scope>NUCLEOTIDE SEQUENCE [LARGE SCALE GENOMIC DNA]</scope>
    <source>
        <strain evidence="2 3">NBRC 100172</strain>
    </source>
</reference>
<dbReference type="OrthoDB" id="1911369at2"/>
<evidence type="ECO:0000256" key="1">
    <source>
        <dbReference type="SAM" id="Phobius"/>
    </source>
</evidence>
<evidence type="ECO:0000313" key="2">
    <source>
        <dbReference type="EMBL" id="KGR84483.1"/>
    </source>
</evidence>
<dbReference type="eggNOG" id="ENOG5030ISX">
    <property type="taxonomic scope" value="Bacteria"/>
</dbReference>
<sequence>MRTKFEAKLPEEAEIERQIAIIVSKGLSRKQSMWEVMRKIWREFPKRQLLFERGELLFTSLLLAVVASLLLYTIEAPRDTTDSWTAMLFLISPFLFLALTGFSTIRKQLEGTLELEMTMKYSVYQILAIRMLFYSITASIAHVCCIVIAAQFISMDVFKMISAALTGLFLFAAGLLYVLRGKRPLLHTIIYSISWFAGNFVLFSQAKLVYIQVVLQLPNALYIMMICAAISLFLFGLQQFFKKQQGGTLECLLSKT</sequence>
<feature type="transmembrane region" description="Helical" evidence="1">
    <location>
        <begin position="209"/>
        <end position="235"/>
    </location>
</feature>
<keyword evidence="1" id="KW-0472">Membrane</keyword>